<dbReference type="Gene3D" id="3.60.15.10">
    <property type="entry name" value="Ribonuclease Z/Hydroxyacylglutathione hydrolase-like"/>
    <property type="match status" value="1"/>
</dbReference>
<gene>
    <name evidence="2" type="ORF">RWE15_13735</name>
</gene>
<sequence>MLTHGHFDHVGGLVDLVKEWEVPVYAHSLEFPYLTGKKSLS</sequence>
<accession>A0ABU5C8C8</accession>
<evidence type="ECO:0000313" key="2">
    <source>
        <dbReference type="EMBL" id="MDY0395290.1"/>
    </source>
</evidence>
<organism evidence="2 3">
    <name type="scientific">Tigheibacillus halophilus</name>
    <dbReference type="NCBI Taxonomy" id="361280"/>
    <lineage>
        <taxon>Bacteria</taxon>
        <taxon>Bacillati</taxon>
        <taxon>Bacillota</taxon>
        <taxon>Bacilli</taxon>
        <taxon>Bacillales</taxon>
        <taxon>Bacillaceae</taxon>
        <taxon>Tigheibacillus</taxon>
    </lineage>
</organism>
<dbReference type="Proteomes" id="UP001281447">
    <property type="component" value="Unassembled WGS sequence"/>
</dbReference>
<feature type="domain" description="Metallo-beta-lactamase" evidence="1">
    <location>
        <begin position="2"/>
        <end position="37"/>
    </location>
</feature>
<dbReference type="SUPFAM" id="SSF56281">
    <property type="entry name" value="Metallo-hydrolase/oxidoreductase"/>
    <property type="match status" value="1"/>
</dbReference>
<name>A0ABU5C8C8_9BACI</name>
<dbReference type="InterPro" id="IPR001279">
    <property type="entry name" value="Metallo-B-lactamas"/>
</dbReference>
<protein>
    <submittedName>
        <fullName evidence="2">MBL fold metallo-hydrolase</fullName>
    </submittedName>
</protein>
<dbReference type="InterPro" id="IPR036866">
    <property type="entry name" value="RibonucZ/Hydroxyglut_hydro"/>
</dbReference>
<proteinExistence type="predicted"/>
<evidence type="ECO:0000259" key="1">
    <source>
        <dbReference type="Pfam" id="PF00753"/>
    </source>
</evidence>
<dbReference type="Pfam" id="PF00753">
    <property type="entry name" value="Lactamase_B"/>
    <property type="match status" value="1"/>
</dbReference>
<comment type="caution">
    <text evidence="2">The sequence shown here is derived from an EMBL/GenBank/DDBJ whole genome shotgun (WGS) entry which is preliminary data.</text>
</comment>
<dbReference type="EMBL" id="JAWDIP010000003">
    <property type="protein sequence ID" value="MDY0395290.1"/>
    <property type="molecule type" value="Genomic_DNA"/>
</dbReference>
<evidence type="ECO:0000313" key="3">
    <source>
        <dbReference type="Proteomes" id="UP001281447"/>
    </source>
</evidence>
<keyword evidence="3" id="KW-1185">Reference proteome</keyword>
<reference evidence="2 3" key="1">
    <citation type="submission" date="2023-10" db="EMBL/GenBank/DDBJ databases">
        <title>Virgibacillus halophilus 5B73C genome.</title>
        <authorList>
            <person name="Miliotis G."/>
            <person name="Sengupta P."/>
            <person name="Hameed A."/>
            <person name="Chuvochina M."/>
            <person name="Mcdonagh F."/>
            <person name="Simpson A.C."/>
            <person name="Singh N.K."/>
            <person name="Rekha P.D."/>
            <person name="Raman K."/>
            <person name="Hugenholtz P."/>
            <person name="Venkateswaran K."/>
        </authorList>
    </citation>
    <scope>NUCLEOTIDE SEQUENCE [LARGE SCALE GENOMIC DNA]</scope>
    <source>
        <strain evidence="2 3">5B73C</strain>
    </source>
</reference>